<evidence type="ECO:0000313" key="14">
    <source>
        <dbReference type="Proteomes" id="UP000289738"/>
    </source>
</evidence>
<comment type="similarity">
    <text evidence="1 9">Belongs to the peptidase A1 family.</text>
</comment>
<keyword evidence="5" id="KW-0865">Zymogen</keyword>
<evidence type="ECO:0000256" key="1">
    <source>
        <dbReference type="ARBA" id="ARBA00007447"/>
    </source>
</evidence>
<feature type="domain" description="Saposin B-type" evidence="11">
    <location>
        <begin position="317"/>
        <end position="357"/>
    </location>
</feature>
<feature type="chain" id="PRO_5019369574" description="Peptidase A1 domain-containing protein" evidence="10">
    <location>
        <begin position="28"/>
        <end position="545"/>
    </location>
</feature>
<dbReference type="EMBL" id="SDMP01000013">
    <property type="protein sequence ID" value="RYR20057.1"/>
    <property type="molecule type" value="Genomic_DNA"/>
</dbReference>
<dbReference type="GO" id="GO:0006508">
    <property type="term" value="P:proteolysis"/>
    <property type="evidence" value="ECO:0007669"/>
    <property type="project" value="UniProtKB-KW"/>
</dbReference>
<dbReference type="InterPro" id="IPR008138">
    <property type="entry name" value="SapB_2"/>
</dbReference>
<dbReference type="InterPro" id="IPR001461">
    <property type="entry name" value="Aspartic_peptidase_A1"/>
</dbReference>
<evidence type="ECO:0000256" key="5">
    <source>
        <dbReference type="ARBA" id="ARBA00023145"/>
    </source>
</evidence>
<accession>A0A445A0V1</accession>
<evidence type="ECO:0000256" key="6">
    <source>
        <dbReference type="ARBA" id="ARBA00023157"/>
    </source>
</evidence>
<feature type="active site" evidence="7">
    <location>
        <position position="106"/>
    </location>
</feature>
<evidence type="ECO:0000256" key="9">
    <source>
        <dbReference type="RuleBase" id="RU000454"/>
    </source>
</evidence>
<keyword evidence="3 9" id="KW-0064">Aspartyl protease</keyword>
<evidence type="ECO:0000259" key="12">
    <source>
        <dbReference type="PROSITE" id="PS51767"/>
    </source>
</evidence>
<evidence type="ECO:0000256" key="10">
    <source>
        <dbReference type="SAM" id="SignalP"/>
    </source>
</evidence>
<evidence type="ECO:0000259" key="11">
    <source>
        <dbReference type="PROSITE" id="PS50015"/>
    </source>
</evidence>
<dbReference type="SUPFAM" id="SSF50630">
    <property type="entry name" value="Acid proteases"/>
    <property type="match status" value="1"/>
</dbReference>
<dbReference type="PANTHER" id="PTHR47966">
    <property type="entry name" value="BETA-SITE APP-CLEAVING ENZYME, ISOFORM A-RELATED"/>
    <property type="match status" value="1"/>
</dbReference>
<dbReference type="InterPro" id="IPR008139">
    <property type="entry name" value="SaposinB_dom"/>
</dbReference>
<protein>
    <recommendedName>
        <fullName evidence="15">Peptidase A1 domain-containing protein</fullName>
    </recommendedName>
</protein>
<keyword evidence="6 8" id="KW-1015">Disulfide bond</keyword>
<keyword evidence="10" id="KW-0732">Signal</keyword>
<dbReference type="InterPro" id="IPR001969">
    <property type="entry name" value="Aspartic_peptidase_AS"/>
</dbReference>
<comment type="caution">
    <text evidence="13">The sequence shown here is derived from an EMBL/GenBank/DDBJ whole genome shotgun (WGS) entry which is preliminary data.</text>
</comment>
<dbReference type="Pfam" id="PF03489">
    <property type="entry name" value="SapB_2"/>
    <property type="match status" value="1"/>
</dbReference>
<feature type="signal peptide" evidence="10">
    <location>
        <begin position="1"/>
        <end position="27"/>
    </location>
</feature>
<feature type="active site" evidence="7">
    <location>
        <position position="292"/>
    </location>
</feature>
<evidence type="ECO:0000256" key="2">
    <source>
        <dbReference type="ARBA" id="ARBA00022670"/>
    </source>
</evidence>
<dbReference type="InterPro" id="IPR033121">
    <property type="entry name" value="PEPTIDASE_A1"/>
</dbReference>
<dbReference type="PRINTS" id="PR00792">
    <property type="entry name" value="PEPSIN"/>
</dbReference>
<dbReference type="InterPro" id="IPR011001">
    <property type="entry name" value="Saposin-like"/>
</dbReference>
<dbReference type="Gene3D" id="1.10.225.10">
    <property type="entry name" value="Saposin-like"/>
    <property type="match status" value="1"/>
</dbReference>
<evidence type="ECO:0000256" key="8">
    <source>
        <dbReference type="PIRSR" id="PIRSR601461-2"/>
    </source>
</evidence>
<dbReference type="InterPro" id="IPR021109">
    <property type="entry name" value="Peptidase_aspartic_dom_sf"/>
</dbReference>
<keyword evidence="2 9" id="KW-0645">Protease</keyword>
<dbReference type="SUPFAM" id="SSF47862">
    <property type="entry name" value="Saposin"/>
    <property type="match status" value="1"/>
</dbReference>
<feature type="domain" description="Peptidase A1" evidence="12">
    <location>
        <begin position="88"/>
        <end position="542"/>
    </location>
</feature>
<evidence type="ECO:0000313" key="13">
    <source>
        <dbReference type="EMBL" id="RYR20057.1"/>
    </source>
</evidence>
<evidence type="ECO:0000256" key="7">
    <source>
        <dbReference type="PIRSR" id="PIRSR601461-1"/>
    </source>
</evidence>
<dbReference type="AlphaFoldDB" id="A0A445A0V1"/>
<name>A0A445A0V1_ARAHY</name>
<dbReference type="Pfam" id="PF00026">
    <property type="entry name" value="Asp"/>
    <property type="match status" value="2"/>
</dbReference>
<dbReference type="Gene3D" id="2.40.70.10">
    <property type="entry name" value="Acid Proteases"/>
    <property type="match status" value="2"/>
</dbReference>
<keyword evidence="14" id="KW-1185">Reference proteome</keyword>
<feature type="disulfide bond" evidence="8">
    <location>
        <begin position="119"/>
        <end position="125"/>
    </location>
</feature>
<proteinExistence type="inferred from homology"/>
<dbReference type="Proteomes" id="UP000289738">
    <property type="component" value="Chromosome B03"/>
</dbReference>
<evidence type="ECO:0000256" key="4">
    <source>
        <dbReference type="ARBA" id="ARBA00022801"/>
    </source>
</evidence>
<sequence>MGFNFKYVLVFISLMCVWCGRLRFSLASTDSSDDGLVRYNLRKRNLDRQSLSAARIKKVSNAGDLGSDVKTDSTPNVVYLKNYLDSQYFGEISIGSPPQYFNVVFDTGSSNLWVPSSKCIFSIPCYFHSKYKSKISSTYTEIGTSCKIPYGHGSIYGFFSQDVVKVGDIIIKEQVFAEITKEGSLALLALHYDGILGLGFKDISIGEITPVYNMIDQGYIYQNVFSLWLNKDPMAEIGGEIVFGGINSRHFRGEHTYVPISQKGYWQIDVGDVLLANRSTGLCEGSCAAIVDSGISSIAGPTTVVTQINHAIGAQGYVSLECKSIIHNYGDKIWDALISGLNPEILCANIGLCSHDKYQKDNVIETVVHDENLDGSTSKESPFCTFCDMIVFWIQVQLKQSNLKEKILKYVDEFLDLQSFPFCQFQFVKKLCEKLPSPEGQVFVDCNSIAAMPHISFTIGNRSFPLSPQQINMIFLPSFLFWHYKSENYVLRVEEGSSSVCYGGFVALDVPPPQGPLWVLGDIFLGKYHTVFDFGNQSIGFAEAA</sequence>
<dbReference type="FunFam" id="2.40.70.10:FF:000115">
    <property type="entry name" value="Lysosomal aspartic protease"/>
    <property type="match status" value="1"/>
</dbReference>
<evidence type="ECO:0008006" key="15">
    <source>
        <dbReference type="Google" id="ProtNLM"/>
    </source>
</evidence>
<reference evidence="13 14" key="1">
    <citation type="submission" date="2019-01" db="EMBL/GenBank/DDBJ databases">
        <title>Sequencing of cultivated peanut Arachis hypogaea provides insights into genome evolution and oil improvement.</title>
        <authorList>
            <person name="Chen X."/>
        </authorList>
    </citation>
    <scope>NUCLEOTIDE SEQUENCE [LARGE SCALE GENOMIC DNA]</scope>
    <source>
        <strain evidence="14">cv. Fuhuasheng</strain>
        <tissue evidence="13">Leaves</tissue>
    </source>
</reference>
<evidence type="ECO:0000256" key="3">
    <source>
        <dbReference type="ARBA" id="ARBA00022750"/>
    </source>
</evidence>
<gene>
    <name evidence="13" type="ORF">Ahy_B03g065142</name>
</gene>
<dbReference type="PROSITE" id="PS51767">
    <property type="entry name" value="PEPTIDASE_A1"/>
    <property type="match status" value="1"/>
</dbReference>
<dbReference type="PROSITE" id="PS50015">
    <property type="entry name" value="SAP_B"/>
    <property type="match status" value="1"/>
</dbReference>
<dbReference type="PROSITE" id="PS00141">
    <property type="entry name" value="ASP_PROTEASE"/>
    <property type="match status" value="1"/>
</dbReference>
<organism evidence="13 14">
    <name type="scientific">Arachis hypogaea</name>
    <name type="common">Peanut</name>
    <dbReference type="NCBI Taxonomy" id="3818"/>
    <lineage>
        <taxon>Eukaryota</taxon>
        <taxon>Viridiplantae</taxon>
        <taxon>Streptophyta</taxon>
        <taxon>Embryophyta</taxon>
        <taxon>Tracheophyta</taxon>
        <taxon>Spermatophyta</taxon>
        <taxon>Magnoliopsida</taxon>
        <taxon>eudicotyledons</taxon>
        <taxon>Gunneridae</taxon>
        <taxon>Pentapetalae</taxon>
        <taxon>rosids</taxon>
        <taxon>fabids</taxon>
        <taxon>Fabales</taxon>
        <taxon>Fabaceae</taxon>
        <taxon>Papilionoideae</taxon>
        <taxon>50 kb inversion clade</taxon>
        <taxon>dalbergioids sensu lato</taxon>
        <taxon>Dalbergieae</taxon>
        <taxon>Pterocarpus clade</taxon>
        <taxon>Arachis</taxon>
    </lineage>
</organism>
<dbReference type="PANTHER" id="PTHR47966:SF20">
    <property type="entry name" value="ASPARTIC PROTEINASE-LIKE"/>
    <property type="match status" value="1"/>
</dbReference>
<dbReference type="GO" id="GO:0004190">
    <property type="term" value="F:aspartic-type endopeptidase activity"/>
    <property type="evidence" value="ECO:0007669"/>
    <property type="project" value="UniProtKB-KW"/>
</dbReference>
<dbReference type="STRING" id="3818.A0A445A0V1"/>
<keyword evidence="4 9" id="KW-0378">Hydrolase</keyword>